<evidence type="ECO:0000256" key="2">
    <source>
        <dbReference type="HAMAP-Rule" id="MF_01103"/>
    </source>
</evidence>
<keyword evidence="1 2" id="KW-0963">Cytoplasm</keyword>
<evidence type="ECO:0000313" key="3">
    <source>
        <dbReference type="EMBL" id="SDO77090.1"/>
    </source>
</evidence>
<dbReference type="RefSeq" id="WP_089965217.1">
    <property type="nucleotide sequence ID" value="NZ_CP071376.1"/>
</dbReference>
<dbReference type="HAMAP" id="MF_01103">
    <property type="entry name" value="UPF0291"/>
    <property type="match status" value="1"/>
</dbReference>
<dbReference type="PANTHER" id="PTHR37300">
    <property type="entry name" value="UPF0291 PROTEIN CBO2609/CLC_2481"/>
    <property type="match status" value="1"/>
</dbReference>
<dbReference type="Pfam" id="PF05979">
    <property type="entry name" value="DUF896"/>
    <property type="match status" value="1"/>
</dbReference>
<accession>A0A1H0MAE7</accession>
<evidence type="ECO:0000313" key="4">
    <source>
        <dbReference type="Proteomes" id="UP000198597"/>
    </source>
</evidence>
<reference evidence="3 4" key="1">
    <citation type="submission" date="2016-10" db="EMBL/GenBank/DDBJ databases">
        <authorList>
            <person name="de Groot N.N."/>
        </authorList>
    </citation>
    <scope>NUCLEOTIDE SEQUENCE [LARGE SCALE GENOMIC DNA]</scope>
    <source>
        <strain evidence="3 4">DSM 12272</strain>
    </source>
</reference>
<proteinExistence type="inferred from homology"/>
<evidence type="ECO:0000256" key="1">
    <source>
        <dbReference type="ARBA" id="ARBA00022490"/>
    </source>
</evidence>
<dbReference type="GO" id="GO:0005737">
    <property type="term" value="C:cytoplasm"/>
    <property type="evidence" value="ECO:0007669"/>
    <property type="project" value="UniProtKB-SubCell"/>
</dbReference>
<comment type="similarity">
    <text evidence="2">Belongs to the UPF0291 family.</text>
</comment>
<comment type="subcellular location">
    <subcellularLocation>
        <location evidence="2">Cytoplasm</location>
    </subcellularLocation>
</comment>
<organism evidence="3 4">
    <name type="scientific">Clostridium gasigenes</name>
    <dbReference type="NCBI Taxonomy" id="94869"/>
    <lineage>
        <taxon>Bacteria</taxon>
        <taxon>Bacillati</taxon>
        <taxon>Bacillota</taxon>
        <taxon>Clostridia</taxon>
        <taxon>Eubacteriales</taxon>
        <taxon>Clostridiaceae</taxon>
        <taxon>Clostridium</taxon>
    </lineage>
</organism>
<dbReference type="AlphaFoldDB" id="A0A1H0MAE7"/>
<keyword evidence="4" id="KW-1185">Reference proteome</keyword>
<dbReference type="InterPro" id="IPR009242">
    <property type="entry name" value="DUF896"/>
</dbReference>
<dbReference type="Proteomes" id="UP000198597">
    <property type="component" value="Unassembled WGS sequence"/>
</dbReference>
<dbReference type="STRING" id="94869.SAMN04488529_101375"/>
<dbReference type="SUPFAM" id="SSF158221">
    <property type="entry name" value="YnzC-like"/>
    <property type="match status" value="1"/>
</dbReference>
<dbReference type="PANTHER" id="PTHR37300:SF1">
    <property type="entry name" value="UPF0291 PROTEIN YNZC"/>
    <property type="match status" value="1"/>
</dbReference>
<sequence length="69" mass="8155">MDYKDTKIDDIIKMINELYKKSKEEGLSEEEKVEQENLRRVYIDNIKSNFKVQLDGVKPNNPVKPSLKK</sequence>
<protein>
    <recommendedName>
        <fullName evidence="2">UPF0291 protein SAMN04488529_101375</fullName>
    </recommendedName>
</protein>
<dbReference type="Gene3D" id="1.10.287.540">
    <property type="entry name" value="Helix hairpin bin"/>
    <property type="match status" value="1"/>
</dbReference>
<dbReference type="GeneID" id="65310421"/>
<dbReference type="EMBL" id="FNJM01000001">
    <property type="protein sequence ID" value="SDO77090.1"/>
    <property type="molecule type" value="Genomic_DNA"/>
</dbReference>
<gene>
    <name evidence="3" type="ORF">SAMN04488529_101375</name>
</gene>
<name>A0A1H0MAE7_9CLOT</name>